<dbReference type="FunFam" id="3.80.10.10:FF:000041">
    <property type="entry name" value="LRR receptor-like serine/threonine-protein kinase ERECTA"/>
    <property type="match status" value="1"/>
</dbReference>
<dbReference type="InterPro" id="IPR053211">
    <property type="entry name" value="DNA_repair-toleration"/>
</dbReference>
<keyword evidence="1" id="KW-0433">Leucine-rich repeat</keyword>
<dbReference type="VEuPathDB" id="TriTrypDB:BSAL_34845"/>
<evidence type="ECO:0000256" key="5">
    <source>
        <dbReference type="SAM" id="Phobius"/>
    </source>
</evidence>
<feature type="transmembrane region" description="Helical" evidence="5">
    <location>
        <begin position="718"/>
        <end position="738"/>
    </location>
</feature>
<feature type="chain" id="PRO_5006622619" evidence="6">
    <location>
        <begin position="25"/>
        <end position="1093"/>
    </location>
</feature>
<dbReference type="PANTHER" id="PTHR48060">
    <property type="entry name" value="DNA DAMAGE-REPAIR/TOLERATION PROTEIN DRT100"/>
    <property type="match status" value="1"/>
</dbReference>
<name>A0A0S4JRC8_BODSA</name>
<feature type="transmembrane region" description="Helical" evidence="5">
    <location>
        <begin position="902"/>
        <end position="923"/>
    </location>
</feature>
<dbReference type="SUPFAM" id="SSF52058">
    <property type="entry name" value="L domain-like"/>
    <property type="match status" value="1"/>
</dbReference>
<feature type="transmembrane region" description="Helical" evidence="5">
    <location>
        <begin position="788"/>
        <end position="811"/>
    </location>
</feature>
<evidence type="ECO:0000256" key="3">
    <source>
        <dbReference type="ARBA" id="ARBA00022737"/>
    </source>
</evidence>
<evidence type="ECO:0000313" key="8">
    <source>
        <dbReference type="Proteomes" id="UP000051952"/>
    </source>
</evidence>
<keyword evidence="5" id="KW-0812">Transmembrane</keyword>
<keyword evidence="5" id="KW-0472">Membrane</keyword>
<reference evidence="8" key="1">
    <citation type="submission" date="2015-09" db="EMBL/GenBank/DDBJ databases">
        <authorList>
            <consortium name="Pathogen Informatics"/>
        </authorList>
    </citation>
    <scope>NUCLEOTIDE SEQUENCE [LARGE SCALE GENOMIC DNA]</scope>
    <source>
        <strain evidence="8">Lake Konstanz</strain>
    </source>
</reference>
<evidence type="ECO:0000256" key="2">
    <source>
        <dbReference type="ARBA" id="ARBA00022729"/>
    </source>
</evidence>
<dbReference type="InterPro" id="IPR032675">
    <property type="entry name" value="LRR_dom_sf"/>
</dbReference>
<dbReference type="InterPro" id="IPR001611">
    <property type="entry name" value="Leu-rich_rpt"/>
</dbReference>
<feature type="transmembrane region" description="Helical" evidence="5">
    <location>
        <begin position="878"/>
        <end position="896"/>
    </location>
</feature>
<dbReference type="Gene3D" id="3.80.10.10">
    <property type="entry name" value="Ribonuclease Inhibitor"/>
    <property type="match status" value="3"/>
</dbReference>
<feature type="transmembrane region" description="Helical" evidence="5">
    <location>
        <begin position="961"/>
        <end position="988"/>
    </location>
</feature>
<dbReference type="PANTHER" id="PTHR48060:SF21">
    <property type="entry name" value="L DOMAIN-LIKE PROTEIN"/>
    <property type="match status" value="1"/>
</dbReference>
<keyword evidence="5" id="KW-1133">Transmembrane helix</keyword>
<keyword evidence="8" id="KW-1185">Reference proteome</keyword>
<sequence>MAHHFFLLLRTMLIVSITLCTSHAATTPMCGCMGQASALMDLYNNSNPSGWTHSDGWGSSNCSIPWYGVTCNGVSIIAIDLYSNNITGTLPASWSSLVSIARLLLYDNPLLSGTLPPEWSSMSLLTWLFIFETNVSGTLPSTWGAMTSMMDLELYGNPMLSGSLPPEWSSMTQLKILIVSATNISGTLPSSWSNMGSMTNLQLFSNPILRGTLPPEWSSMSQLSMLYIFATNISGVLPSSWSNMTSVVYLQLHSNPMLSGTLPSEWSSMSLLTGLYLFDTNVSGTLPCSWNTMTSLRLLALSSNSIGGTLPPSWGNMTNLQQLQISGNRLVGSVPASLLNISSLWQLQLQSNCLTGTMPTITSPLQLLPNAINVCYTKVRGSGPNVSSCPGYQWPEYCNGVVSHTMSESSATISNTASVTRSGQFTSATLSSTSSHSTTSEGRGGTKSESLSAVSTASMSTSLSPPSMTMSSTVTATAPSPSQWVCNVSGGAVLVQLTPPVAMVDEGGPVAFVVSAESSDVVDRAGLVPLVTLTTNSIPRSTLTTRGLRIAMNVSITAPGGVAGRWVVGGVTMSGDALNLTAQSSNTVPWSLIVLRTPVGGWLDASVSLLANEALEFVVKMLCDGAEILEVIITVPAPGVPRVYAEEIATVGRSTQVASAVASVTSGSALGRMMATRSMVLCNADSAVGGGVLDLKLEICGVSGEPRVVARSAIVSNVVFVSVAASALLLLAVLWAALSHTGFPEATAMLCMPASLSPALVAIVPSTASSATLLLARLGASECVALDVVLGIVGLALSMLPAVGFLLLWALRANGWMPTLRDKKAAATFHPLLITMLQRMVRRRWEWTTTDHGRTGMERAWPLLLEYRELRYGALDNGVLLALSIVSVVSGLTGSSAQCRGWSLVALLLLLAQLVVIIIVQPLTTTFSHLYAISTVSLTCLGVLAQLLFVWTVDSLWLVDAAAACSLAVLGLSLLNTALNAVQLVAALRRRIVLLRKLRNKRVLHVSADHDHPSQPFIAASAFAGDKSLSMELDAVRLMAVEDADDELHQLSDDGFFWNSDGAAVGTELVEGHSDIIRTDALLERLKAQSCDR</sequence>
<feature type="transmembrane region" description="Helical" evidence="5">
    <location>
        <begin position="930"/>
        <end position="949"/>
    </location>
</feature>
<evidence type="ECO:0000256" key="1">
    <source>
        <dbReference type="ARBA" id="ARBA00022614"/>
    </source>
</evidence>
<feature type="signal peptide" evidence="6">
    <location>
        <begin position="1"/>
        <end position="24"/>
    </location>
</feature>
<keyword evidence="2 6" id="KW-0732">Signal</keyword>
<keyword evidence="3" id="KW-0677">Repeat</keyword>
<feature type="transmembrane region" description="Helical" evidence="5">
    <location>
        <begin position="750"/>
        <end position="776"/>
    </location>
</feature>
<feature type="region of interest" description="Disordered" evidence="4">
    <location>
        <begin position="426"/>
        <end position="476"/>
    </location>
</feature>
<feature type="compositionally biased region" description="Low complexity" evidence="4">
    <location>
        <begin position="450"/>
        <end position="476"/>
    </location>
</feature>
<dbReference type="Proteomes" id="UP000051952">
    <property type="component" value="Unassembled WGS sequence"/>
</dbReference>
<evidence type="ECO:0000256" key="6">
    <source>
        <dbReference type="SAM" id="SignalP"/>
    </source>
</evidence>
<dbReference type="EMBL" id="CYKH01001982">
    <property type="protein sequence ID" value="CUG91934.1"/>
    <property type="molecule type" value="Genomic_DNA"/>
</dbReference>
<dbReference type="Pfam" id="PF00560">
    <property type="entry name" value="LRR_1"/>
    <property type="match status" value="1"/>
</dbReference>
<protein>
    <submittedName>
        <fullName evidence="7">GP46-like surface antigen, putative</fullName>
    </submittedName>
</protein>
<accession>A0A0S4JRC8</accession>
<feature type="compositionally biased region" description="Low complexity" evidence="4">
    <location>
        <begin position="426"/>
        <end position="440"/>
    </location>
</feature>
<evidence type="ECO:0000313" key="7">
    <source>
        <dbReference type="EMBL" id="CUG91934.1"/>
    </source>
</evidence>
<dbReference type="OrthoDB" id="676979at2759"/>
<proteinExistence type="predicted"/>
<evidence type="ECO:0000256" key="4">
    <source>
        <dbReference type="SAM" id="MobiDB-lite"/>
    </source>
</evidence>
<dbReference type="AlphaFoldDB" id="A0A0S4JRC8"/>
<gene>
    <name evidence="7" type="ORF">BSAL_34845</name>
</gene>
<organism evidence="7 8">
    <name type="scientific">Bodo saltans</name>
    <name type="common">Flagellated protozoan</name>
    <dbReference type="NCBI Taxonomy" id="75058"/>
    <lineage>
        <taxon>Eukaryota</taxon>
        <taxon>Discoba</taxon>
        <taxon>Euglenozoa</taxon>
        <taxon>Kinetoplastea</taxon>
        <taxon>Metakinetoplastina</taxon>
        <taxon>Eubodonida</taxon>
        <taxon>Bodonidae</taxon>
        <taxon>Bodo</taxon>
    </lineage>
</organism>